<dbReference type="AlphaFoldDB" id="A0A6A4IFJ8"/>
<keyword evidence="3" id="KW-1185">Reference proteome</keyword>
<evidence type="ECO:0000256" key="1">
    <source>
        <dbReference type="SAM" id="SignalP"/>
    </source>
</evidence>
<evidence type="ECO:0000313" key="3">
    <source>
        <dbReference type="Proteomes" id="UP000799118"/>
    </source>
</evidence>
<gene>
    <name evidence="2" type="ORF">BT96DRAFT_970278</name>
</gene>
<accession>A0A6A4IFJ8</accession>
<proteinExistence type="predicted"/>
<dbReference type="EMBL" id="ML769388">
    <property type="protein sequence ID" value="KAE9409376.1"/>
    <property type="molecule type" value="Genomic_DNA"/>
</dbReference>
<protein>
    <recommendedName>
        <fullName evidence="4">CUB domain-containing protein</fullName>
    </recommendedName>
</protein>
<feature type="chain" id="PRO_5025505653" description="CUB domain-containing protein" evidence="1">
    <location>
        <begin position="22"/>
        <end position="179"/>
    </location>
</feature>
<evidence type="ECO:0008006" key="4">
    <source>
        <dbReference type="Google" id="ProtNLM"/>
    </source>
</evidence>
<keyword evidence="1" id="KW-0732">Signal</keyword>
<organism evidence="2 3">
    <name type="scientific">Gymnopus androsaceus JB14</name>
    <dbReference type="NCBI Taxonomy" id="1447944"/>
    <lineage>
        <taxon>Eukaryota</taxon>
        <taxon>Fungi</taxon>
        <taxon>Dikarya</taxon>
        <taxon>Basidiomycota</taxon>
        <taxon>Agaricomycotina</taxon>
        <taxon>Agaricomycetes</taxon>
        <taxon>Agaricomycetidae</taxon>
        <taxon>Agaricales</taxon>
        <taxon>Marasmiineae</taxon>
        <taxon>Omphalotaceae</taxon>
        <taxon>Gymnopus</taxon>
    </lineage>
</organism>
<evidence type="ECO:0000313" key="2">
    <source>
        <dbReference type="EMBL" id="KAE9409376.1"/>
    </source>
</evidence>
<dbReference type="Proteomes" id="UP000799118">
    <property type="component" value="Unassembled WGS sequence"/>
</dbReference>
<reference evidence="2" key="1">
    <citation type="journal article" date="2019" name="Environ. Microbiol.">
        <title>Fungal ecological strategies reflected in gene transcription - a case study of two litter decomposers.</title>
        <authorList>
            <person name="Barbi F."/>
            <person name="Kohler A."/>
            <person name="Barry K."/>
            <person name="Baskaran P."/>
            <person name="Daum C."/>
            <person name="Fauchery L."/>
            <person name="Ihrmark K."/>
            <person name="Kuo A."/>
            <person name="LaButti K."/>
            <person name="Lipzen A."/>
            <person name="Morin E."/>
            <person name="Grigoriev I.V."/>
            <person name="Henrissat B."/>
            <person name="Lindahl B."/>
            <person name="Martin F."/>
        </authorList>
    </citation>
    <scope>NUCLEOTIDE SEQUENCE</scope>
    <source>
        <strain evidence="2">JB14</strain>
    </source>
</reference>
<sequence>MLSSPRLIALIAMIFVAGTRAETHTVSFLNNCGEGTPTLMQNGARFLLEKITQLTVFLIRPSRISTSPVCANGADCTAVVITLSNEIVISPTTTYNVHRFGSSSSLLCRYRIRVRCAPMAKTIQVLTRNSIDRYYNGCDDLGADCLEAGCIEGYQSGDTAIPQIICEDDNADIVITFCD</sequence>
<feature type="signal peptide" evidence="1">
    <location>
        <begin position="1"/>
        <end position="21"/>
    </location>
</feature>
<dbReference type="OrthoDB" id="3342934at2759"/>
<name>A0A6A4IFJ8_9AGAR</name>